<dbReference type="GO" id="GO:0009279">
    <property type="term" value="C:cell outer membrane"/>
    <property type="evidence" value="ECO:0007669"/>
    <property type="project" value="UniProtKB-SubCell"/>
</dbReference>
<keyword evidence="6" id="KW-0732">Signal</keyword>
<protein>
    <submittedName>
        <fullName evidence="12">Outer membrane porin protein 32</fullName>
    </submittedName>
</protein>
<keyword evidence="7" id="KW-0406">Ion transport</keyword>
<evidence type="ECO:0000256" key="7">
    <source>
        <dbReference type="ARBA" id="ARBA00023065"/>
    </source>
</evidence>
<dbReference type="InterPro" id="IPR023614">
    <property type="entry name" value="Porin_dom_sf"/>
</dbReference>
<evidence type="ECO:0000256" key="8">
    <source>
        <dbReference type="ARBA" id="ARBA00023114"/>
    </source>
</evidence>
<evidence type="ECO:0000256" key="1">
    <source>
        <dbReference type="ARBA" id="ARBA00004571"/>
    </source>
</evidence>
<proteinExistence type="predicted"/>
<reference evidence="12 13" key="1">
    <citation type="submission" date="2017-04" db="EMBL/GenBank/DDBJ databases">
        <authorList>
            <person name="Afonso C.L."/>
            <person name="Miller P.J."/>
            <person name="Scott M.A."/>
            <person name="Spackman E."/>
            <person name="Goraichik I."/>
            <person name="Dimitrov K.M."/>
            <person name="Suarez D.L."/>
            <person name="Swayne D.E."/>
        </authorList>
    </citation>
    <scope>NUCLEOTIDE SEQUENCE [LARGE SCALE GENOMIC DNA]</scope>
    <source>
        <strain evidence="12">LMG 28154</strain>
    </source>
</reference>
<comment type="subcellular location">
    <subcellularLocation>
        <location evidence="1">Cell outer membrane</location>
        <topology evidence="1">Multi-pass membrane protein</topology>
    </subcellularLocation>
</comment>
<evidence type="ECO:0000256" key="9">
    <source>
        <dbReference type="ARBA" id="ARBA00023136"/>
    </source>
</evidence>
<evidence type="ECO:0000256" key="6">
    <source>
        <dbReference type="ARBA" id="ARBA00022729"/>
    </source>
</evidence>
<dbReference type="GO" id="GO:0006811">
    <property type="term" value="P:monoatomic ion transport"/>
    <property type="evidence" value="ECO:0007669"/>
    <property type="project" value="UniProtKB-KW"/>
</dbReference>
<dbReference type="GO" id="GO:0015288">
    <property type="term" value="F:porin activity"/>
    <property type="evidence" value="ECO:0007669"/>
    <property type="project" value="UniProtKB-KW"/>
</dbReference>
<dbReference type="GO" id="GO:0046930">
    <property type="term" value="C:pore complex"/>
    <property type="evidence" value="ECO:0007669"/>
    <property type="project" value="UniProtKB-KW"/>
</dbReference>
<dbReference type="AlphaFoldDB" id="A0A238H9P0"/>
<dbReference type="Proteomes" id="UP000198460">
    <property type="component" value="Unassembled WGS sequence"/>
</dbReference>
<evidence type="ECO:0000256" key="10">
    <source>
        <dbReference type="ARBA" id="ARBA00023237"/>
    </source>
</evidence>
<evidence type="ECO:0000313" key="13">
    <source>
        <dbReference type="Proteomes" id="UP000198460"/>
    </source>
</evidence>
<keyword evidence="10" id="KW-0998">Cell outer membrane</keyword>
<sequence length="418" mass="44393">MVFFWPEPTSSYDLRLVARDGEACCGHGRVRETETIHTGQSMKPMTKIAGVAAGTMLAIASQQAIAQSSVTLWGVADVSVRYLTNSNANNDGRVFMTNGAITNSRIGLRGNEDLGGGLKAIFNLESGMNLQDGSFSDRHRMFNRAAYVGLSSQYGTLTLGRQKTVLFDLLSDTYDPLTVGNYLENAWLPVALGAGLYADNSIKYRGTFGGLTLGAIYSFGTDSTSTGTGGFSGQIPGHLGAGNMYGFSLSYVAGPISIAAGVQQNSDNSSRKQTIYHANVVYAFSTVKLYAGYLRSKDDTGFVDGLLVQQQGLFANGAPKGTGRIDDGPFAGVSWQATPALTLTGAFYYDHMRNATNASGQLASGNRYTGVALAEYALSKRTEIYGTVDFSKVTGAATVELPGRNNQTGVSIGLRNIF</sequence>
<evidence type="ECO:0000256" key="2">
    <source>
        <dbReference type="ARBA" id="ARBA00011233"/>
    </source>
</evidence>
<comment type="subunit">
    <text evidence="2">Homotrimer.</text>
</comment>
<feature type="domain" description="Porin" evidence="11">
    <location>
        <begin position="54"/>
        <end position="393"/>
    </location>
</feature>
<organism evidence="12 13">
    <name type="scientific">Burkholderia singularis</name>
    <dbReference type="NCBI Taxonomy" id="1503053"/>
    <lineage>
        <taxon>Bacteria</taxon>
        <taxon>Pseudomonadati</taxon>
        <taxon>Pseudomonadota</taxon>
        <taxon>Betaproteobacteria</taxon>
        <taxon>Burkholderiales</taxon>
        <taxon>Burkholderiaceae</taxon>
        <taxon>Burkholderia</taxon>
        <taxon>pseudomallei group</taxon>
    </lineage>
</organism>
<dbReference type="SUPFAM" id="SSF56935">
    <property type="entry name" value="Porins"/>
    <property type="match status" value="1"/>
</dbReference>
<keyword evidence="5" id="KW-0812">Transmembrane</keyword>
<keyword evidence="3" id="KW-0813">Transport</keyword>
<accession>A0A238H9P0</accession>
<keyword evidence="8" id="KW-0626">Porin</keyword>
<evidence type="ECO:0000256" key="5">
    <source>
        <dbReference type="ARBA" id="ARBA00022692"/>
    </source>
</evidence>
<dbReference type="PANTHER" id="PTHR34501">
    <property type="entry name" value="PROTEIN YDDL-RELATED"/>
    <property type="match status" value="1"/>
</dbReference>
<evidence type="ECO:0000256" key="3">
    <source>
        <dbReference type="ARBA" id="ARBA00022448"/>
    </source>
</evidence>
<keyword evidence="9" id="KW-0472">Membrane</keyword>
<evidence type="ECO:0000256" key="4">
    <source>
        <dbReference type="ARBA" id="ARBA00022452"/>
    </source>
</evidence>
<gene>
    <name evidence="12" type="ORF">BSIN_4695</name>
</gene>
<dbReference type="Pfam" id="PF13609">
    <property type="entry name" value="Porin_4"/>
    <property type="match status" value="1"/>
</dbReference>
<dbReference type="Gene3D" id="2.40.160.10">
    <property type="entry name" value="Porin"/>
    <property type="match status" value="1"/>
</dbReference>
<evidence type="ECO:0000313" key="12">
    <source>
        <dbReference type="EMBL" id="SMG01938.1"/>
    </source>
</evidence>
<keyword evidence="4" id="KW-1134">Transmembrane beta strand</keyword>
<dbReference type="PANTHER" id="PTHR34501:SF9">
    <property type="entry name" value="MAJOR OUTER MEMBRANE PROTEIN P.IA"/>
    <property type="match status" value="1"/>
</dbReference>
<name>A0A238H9P0_9BURK</name>
<dbReference type="CDD" id="cd00342">
    <property type="entry name" value="gram_neg_porins"/>
    <property type="match status" value="1"/>
</dbReference>
<evidence type="ECO:0000259" key="11">
    <source>
        <dbReference type="Pfam" id="PF13609"/>
    </source>
</evidence>
<dbReference type="InterPro" id="IPR033900">
    <property type="entry name" value="Gram_neg_porin_domain"/>
</dbReference>
<dbReference type="InterPro" id="IPR050298">
    <property type="entry name" value="Gram-neg_bact_OMP"/>
</dbReference>
<dbReference type="EMBL" id="FXAN01000084">
    <property type="protein sequence ID" value="SMG01938.1"/>
    <property type="molecule type" value="Genomic_DNA"/>
</dbReference>